<reference evidence="1 2" key="1">
    <citation type="submission" date="2009-10" db="EMBL/GenBank/DDBJ databases">
        <authorList>
            <person name="Weinstock G."/>
            <person name="Sodergren E."/>
            <person name="Clifton S."/>
            <person name="Fulton L."/>
            <person name="Fulton B."/>
            <person name="Courtney L."/>
            <person name="Fronick C."/>
            <person name="Harrison M."/>
            <person name="Strong C."/>
            <person name="Farmer C."/>
            <person name="Delahaunty K."/>
            <person name="Markovic C."/>
            <person name="Hall O."/>
            <person name="Minx P."/>
            <person name="Tomlinson C."/>
            <person name="Mitreva M."/>
            <person name="Nelson J."/>
            <person name="Hou S."/>
            <person name="Wollam A."/>
            <person name="Pepin K.H."/>
            <person name="Johnson M."/>
            <person name="Bhonagiri V."/>
            <person name="Nash W.E."/>
            <person name="Warren W."/>
            <person name="Chinwalla A."/>
            <person name="Mardis E.R."/>
            <person name="Wilson R.K."/>
        </authorList>
    </citation>
    <scope>NUCLEOTIDE SEQUENCE [LARGE SCALE GENOMIC DNA]</scope>
    <source>
        <strain evidence="2">ATCC 25996 / DSM 4631 / NCTC 10774 / M26</strain>
    </source>
</reference>
<accession>D2ZZM1</accession>
<dbReference type="Proteomes" id="UP000003344">
    <property type="component" value="Unassembled WGS sequence"/>
</dbReference>
<protein>
    <submittedName>
        <fullName evidence="1">Uncharacterized protein</fullName>
    </submittedName>
</protein>
<evidence type="ECO:0000313" key="1">
    <source>
        <dbReference type="EMBL" id="EFC87481.1"/>
    </source>
</evidence>
<gene>
    <name evidence="1" type="ORF">NEIMUCOT_06098</name>
</gene>
<organism evidence="1 2">
    <name type="scientific">Neisseria mucosa (strain ATCC 25996 / DSM 4631 / NCTC 10774 / M26)</name>
    <dbReference type="NCBI Taxonomy" id="546266"/>
    <lineage>
        <taxon>Bacteria</taxon>
        <taxon>Pseudomonadati</taxon>
        <taxon>Pseudomonadota</taxon>
        <taxon>Betaproteobacteria</taxon>
        <taxon>Neisseriales</taxon>
        <taxon>Neisseriaceae</taxon>
        <taxon>Neisseria</taxon>
    </lineage>
</organism>
<name>D2ZZM1_NEIM2</name>
<proteinExistence type="predicted"/>
<evidence type="ECO:0000313" key="2">
    <source>
        <dbReference type="Proteomes" id="UP000003344"/>
    </source>
</evidence>
<dbReference type="EMBL" id="ACDX02000019">
    <property type="protein sequence ID" value="EFC87481.1"/>
    <property type="molecule type" value="Genomic_DNA"/>
</dbReference>
<comment type="caution">
    <text evidence="1">The sequence shown here is derived from an EMBL/GenBank/DDBJ whole genome shotgun (WGS) entry which is preliminary data.</text>
</comment>
<dbReference type="AlphaFoldDB" id="D2ZZM1"/>
<sequence length="82" mass="8991">MWGAIVHFRGGFDGTFKKLSWFRLCLQIAAVERTAGRKVFAGKAHDATSYSKRRPNLANILNFNSVIPAPAYARTGYGGSLS</sequence>